<dbReference type="SUPFAM" id="SSF69255">
    <property type="entry name" value="gp5 N-terminal domain-like"/>
    <property type="match status" value="1"/>
</dbReference>
<evidence type="ECO:0000313" key="4">
    <source>
        <dbReference type="EMBL" id="MDT0681946.1"/>
    </source>
</evidence>
<evidence type="ECO:0000313" key="5">
    <source>
        <dbReference type="Proteomes" id="UP001265259"/>
    </source>
</evidence>
<dbReference type="RefSeq" id="WP_311689695.1">
    <property type="nucleotide sequence ID" value="NZ_JAVRHL010000001.1"/>
</dbReference>
<name>A0ABU3DE09_9RHOB</name>
<dbReference type="EMBL" id="JAVRHL010000001">
    <property type="protein sequence ID" value="MDT0681946.1"/>
    <property type="molecule type" value="Genomic_DNA"/>
</dbReference>
<feature type="domain" description="Gp5/Type VI secretion system Vgr C-terminal trimerisation" evidence="3">
    <location>
        <begin position="466"/>
        <end position="572"/>
    </location>
</feature>
<dbReference type="Pfam" id="PF04717">
    <property type="entry name" value="Phage_base_V"/>
    <property type="match status" value="1"/>
</dbReference>
<dbReference type="Gene3D" id="3.55.50.10">
    <property type="entry name" value="Baseplate protein-like domains"/>
    <property type="match status" value="1"/>
</dbReference>
<dbReference type="NCBIfam" id="TIGR03361">
    <property type="entry name" value="VI_Rhs_Vgr"/>
    <property type="match status" value="1"/>
</dbReference>
<dbReference type="Gene3D" id="4.10.220.110">
    <property type="match status" value="1"/>
</dbReference>
<evidence type="ECO:0000256" key="1">
    <source>
        <dbReference type="ARBA" id="ARBA00005558"/>
    </source>
</evidence>
<dbReference type="InterPro" id="IPR006531">
    <property type="entry name" value="Gp5/Vgr_OB"/>
</dbReference>
<dbReference type="InterPro" id="IPR017847">
    <property type="entry name" value="T6SS_RhsGE_Vgr_subset"/>
</dbReference>
<proteinExistence type="inferred from homology"/>
<evidence type="ECO:0000259" key="2">
    <source>
        <dbReference type="Pfam" id="PF04717"/>
    </source>
</evidence>
<dbReference type="InterPro" id="IPR006533">
    <property type="entry name" value="T6SS_Vgr_RhsGE"/>
</dbReference>
<dbReference type="SUPFAM" id="SSF69349">
    <property type="entry name" value="Phage fibre proteins"/>
    <property type="match status" value="1"/>
</dbReference>
<comment type="similarity">
    <text evidence="1">Belongs to the VgrG protein family.</text>
</comment>
<sequence>MCAQNSYLGEFLSPLGEELRLVRFMGHEGINELFEFEVEFVSETRDVDFDQLIGAHGGVRIFAEGGAPRFFDGVITDGMWGGTDEFGARYVVKLRPWFWTATRRFNHDIYHEMTAPQILEKLLTPYTSGGTAHLENKLTGTYAPLEYTVQHGESDYTFACRIMERFGINFWFEHSDQGHTMVLVDDVQTFPSIGKRDFVPMETARVDSGEYFWRWSPMRTMTANRFRTQDYNFKSPSKKMMADQTGDAAHPGANLEIYEYPGVYLDEGAGKSLSKMRIEQERARDKHHKATGNTLTLGSGMRVDLDGQHDSAVIGSEYLCIGADHLYTAESYRSSREAGDQTSFVGTYEFAPADLPFLPERKTQNTRMAGPQTAKVVGSGEIDCDEHGRILVQFHWDTEGKRSMRCRCAQLWAQNGWGAMFIPRVGMEVVVIFIDGDPNRPLVTGTVYHGENTPPYPLPGDKNWNGIKSNSTEGGGGYNELVFNDTKGDELFRQHAQYDMETKVLHDERRDVLNDRTTNIGRDETRQVGRDESHTINDNRTYSVGKNETFEIGVNSDWKIGSNETREVKKNRDTKIGTNDTLNVGNTLEVTANTKISFKVGTSTIEMTPTGVTIKAINIKVEGQMLNTKGTMATHEAVGVMTIKGGMVMIN</sequence>
<reference evidence="4 5" key="1">
    <citation type="submission" date="2023-09" db="EMBL/GenBank/DDBJ databases">
        <authorList>
            <person name="Rey-Velasco X."/>
        </authorList>
    </citation>
    <scope>NUCLEOTIDE SEQUENCE [LARGE SCALE GENOMIC DNA]</scope>
    <source>
        <strain evidence="4 5">F158</strain>
    </source>
</reference>
<feature type="domain" description="Gp5/Type VI secretion system Vgr protein OB-fold" evidence="2">
    <location>
        <begin position="383"/>
        <end position="448"/>
    </location>
</feature>
<evidence type="ECO:0000259" key="3">
    <source>
        <dbReference type="Pfam" id="PF22178"/>
    </source>
</evidence>
<dbReference type="Gene3D" id="2.30.110.50">
    <property type="match status" value="1"/>
</dbReference>
<protein>
    <submittedName>
        <fullName evidence="4">Type VI secretion system tip protein TssI/VgrG</fullName>
    </submittedName>
</protein>
<dbReference type="SUPFAM" id="SSF69279">
    <property type="entry name" value="Phage tail proteins"/>
    <property type="match status" value="2"/>
</dbReference>
<comment type="caution">
    <text evidence="4">The sequence shown here is derived from an EMBL/GenBank/DDBJ whole genome shotgun (WGS) entry which is preliminary data.</text>
</comment>
<dbReference type="Pfam" id="PF05954">
    <property type="entry name" value="Phage_GPD"/>
    <property type="match status" value="1"/>
</dbReference>
<keyword evidence="5" id="KW-1185">Reference proteome</keyword>
<dbReference type="Gene3D" id="2.40.50.230">
    <property type="entry name" value="Gp5 N-terminal domain"/>
    <property type="match status" value="1"/>
</dbReference>
<dbReference type="InterPro" id="IPR037026">
    <property type="entry name" value="Vgr_OB-fold_dom_sf"/>
</dbReference>
<dbReference type="InterPro" id="IPR054030">
    <property type="entry name" value="Gp5_Vgr_C"/>
</dbReference>
<organism evidence="4 5">
    <name type="scientific">Tropicimonas omnivorans</name>
    <dbReference type="NCBI Taxonomy" id="3075590"/>
    <lineage>
        <taxon>Bacteria</taxon>
        <taxon>Pseudomonadati</taxon>
        <taxon>Pseudomonadota</taxon>
        <taxon>Alphaproteobacteria</taxon>
        <taxon>Rhodobacterales</taxon>
        <taxon>Roseobacteraceae</taxon>
        <taxon>Tropicimonas</taxon>
    </lineage>
</organism>
<accession>A0ABU3DE09</accession>
<dbReference type="NCBIfam" id="TIGR01646">
    <property type="entry name" value="vgr_GE"/>
    <property type="match status" value="1"/>
</dbReference>
<gene>
    <name evidence="4" type="primary">tssI</name>
    <name evidence="4" type="ORF">RM543_04550</name>
</gene>
<dbReference type="Pfam" id="PF22178">
    <property type="entry name" value="Gp5_trimer_C"/>
    <property type="match status" value="1"/>
</dbReference>
<dbReference type="Proteomes" id="UP001265259">
    <property type="component" value="Unassembled WGS sequence"/>
</dbReference>